<dbReference type="EMBL" id="BSXW01000116">
    <property type="protein sequence ID" value="GMF12394.1"/>
    <property type="molecule type" value="Genomic_DNA"/>
</dbReference>
<organism evidence="2 3">
    <name type="scientific">Phytophthora lilii</name>
    <dbReference type="NCBI Taxonomy" id="2077276"/>
    <lineage>
        <taxon>Eukaryota</taxon>
        <taxon>Sar</taxon>
        <taxon>Stramenopiles</taxon>
        <taxon>Oomycota</taxon>
        <taxon>Peronosporomycetes</taxon>
        <taxon>Peronosporales</taxon>
        <taxon>Peronosporaceae</taxon>
        <taxon>Phytophthora</taxon>
    </lineage>
</organism>
<evidence type="ECO:0000256" key="1">
    <source>
        <dbReference type="SAM" id="MobiDB-lite"/>
    </source>
</evidence>
<feature type="compositionally biased region" description="Polar residues" evidence="1">
    <location>
        <begin position="167"/>
        <end position="180"/>
    </location>
</feature>
<evidence type="ECO:0000313" key="3">
    <source>
        <dbReference type="Proteomes" id="UP001165083"/>
    </source>
</evidence>
<dbReference type="OrthoDB" id="96345at2759"/>
<name>A0A9W6TD05_9STRA</name>
<feature type="region of interest" description="Disordered" evidence="1">
    <location>
        <begin position="157"/>
        <end position="180"/>
    </location>
</feature>
<comment type="caution">
    <text evidence="2">The sequence shown here is derived from an EMBL/GenBank/DDBJ whole genome shotgun (WGS) entry which is preliminary data.</text>
</comment>
<proteinExistence type="predicted"/>
<reference evidence="2" key="1">
    <citation type="submission" date="2023-04" db="EMBL/GenBank/DDBJ databases">
        <title>Phytophthora lilii NBRC 32176.</title>
        <authorList>
            <person name="Ichikawa N."/>
            <person name="Sato H."/>
            <person name="Tonouchi N."/>
        </authorList>
    </citation>
    <scope>NUCLEOTIDE SEQUENCE</scope>
    <source>
        <strain evidence="2">NBRC 32176</strain>
    </source>
</reference>
<protein>
    <submittedName>
        <fullName evidence="2">Unnamed protein product</fullName>
    </submittedName>
</protein>
<sequence length="352" mass="39576">MAIVGSFGNRTEDTLKRGDAVSHDLNGRPSSLDVLLQWVTVPGNAARWQEAVRKSDGSRQVLANEIYDLLLVNGINHRTPRGAESKLRALEGQFDTVQKWLKDEAFSHYKVTKEVRNSVLRVCPVYPKIDPLLRSARQSAVGIRTRASCGTDADIRFRHDNHEPAGTESSGTKRIQIEQPTRFSPLTEDARDTKVVANLQAEPNECREFFKLELQVKRDQAICARAKARKELLDIGMSRDDVDRLLPLELQSLLPLAPKKPQLHNRTGSTKTSKNLGHVLDDEPGLPEAGLNQVNGAARVLLQNVLSWRVIRTSLRRQRMKACMQSCLRWSEKSSLSFSTLRFRLNVTKLSA</sequence>
<evidence type="ECO:0000313" key="2">
    <source>
        <dbReference type="EMBL" id="GMF12394.1"/>
    </source>
</evidence>
<dbReference type="PANTHER" id="PTHR33324">
    <property type="entry name" value="EXPRESSED PROTEIN"/>
    <property type="match status" value="1"/>
</dbReference>
<dbReference type="PANTHER" id="PTHR33324:SF2">
    <property type="entry name" value="MYB_SANT-LIKE DNA-BINDING DOMAIN-CONTAINING PROTEIN"/>
    <property type="match status" value="1"/>
</dbReference>
<dbReference type="AlphaFoldDB" id="A0A9W6TD05"/>
<accession>A0A9W6TD05</accession>
<gene>
    <name evidence="2" type="ORF">Plil01_000301200</name>
</gene>
<dbReference type="Proteomes" id="UP001165083">
    <property type="component" value="Unassembled WGS sequence"/>
</dbReference>
<keyword evidence="3" id="KW-1185">Reference proteome</keyword>